<organism evidence="1 2">
    <name type="scientific">Brachionus calyciflorus</name>
    <dbReference type="NCBI Taxonomy" id="104777"/>
    <lineage>
        <taxon>Eukaryota</taxon>
        <taxon>Metazoa</taxon>
        <taxon>Spiralia</taxon>
        <taxon>Gnathifera</taxon>
        <taxon>Rotifera</taxon>
        <taxon>Eurotatoria</taxon>
        <taxon>Monogononta</taxon>
        <taxon>Pseudotrocha</taxon>
        <taxon>Ploima</taxon>
        <taxon>Brachionidae</taxon>
        <taxon>Brachionus</taxon>
    </lineage>
</organism>
<evidence type="ECO:0000313" key="2">
    <source>
        <dbReference type="Proteomes" id="UP000663879"/>
    </source>
</evidence>
<dbReference type="EMBL" id="CAJNOC010002897">
    <property type="protein sequence ID" value="CAF0956975.1"/>
    <property type="molecule type" value="Genomic_DNA"/>
</dbReference>
<evidence type="ECO:0000313" key="1">
    <source>
        <dbReference type="EMBL" id="CAF0956975.1"/>
    </source>
</evidence>
<gene>
    <name evidence="1" type="ORF">OXX778_LOCUS14245</name>
</gene>
<accession>A0A814DDS8</accession>
<comment type="caution">
    <text evidence="1">The sequence shown here is derived from an EMBL/GenBank/DDBJ whole genome shotgun (WGS) entry which is preliminary data.</text>
</comment>
<dbReference type="AlphaFoldDB" id="A0A814DDS8"/>
<protein>
    <submittedName>
        <fullName evidence="1">Uncharacterized protein</fullName>
    </submittedName>
</protein>
<keyword evidence="2" id="KW-1185">Reference proteome</keyword>
<reference evidence="1" key="1">
    <citation type="submission" date="2021-02" db="EMBL/GenBank/DDBJ databases">
        <authorList>
            <person name="Nowell W R."/>
        </authorList>
    </citation>
    <scope>NUCLEOTIDE SEQUENCE</scope>
    <source>
        <strain evidence="1">Ploen Becks lab</strain>
    </source>
</reference>
<dbReference type="Proteomes" id="UP000663879">
    <property type="component" value="Unassembled WGS sequence"/>
</dbReference>
<proteinExistence type="predicted"/>
<sequence>MSIAPTQTQPALTAAQALTQVDLALPSLTKASTKTIKPESPKLTLSSLPISPFAFDGSFGFGLLHSFGTVAPLAPWNTFSPLTPAYPFSGLDTFSLGHYAALPYYGTSFGSYPFAF</sequence>
<name>A0A814DDS8_9BILA</name>